<name>A0AAW0GNB7_9APHY</name>
<gene>
    <name evidence="1" type="ORF">QCA50_002026</name>
</gene>
<accession>A0AAW0GNB7</accession>
<protein>
    <submittedName>
        <fullName evidence="1">Uncharacterized protein</fullName>
    </submittedName>
</protein>
<comment type="caution">
    <text evidence="1">The sequence shown here is derived from an EMBL/GenBank/DDBJ whole genome shotgun (WGS) entry which is preliminary data.</text>
</comment>
<sequence>MSVTENLSILLSHMSPYFPFTPSGLLLGKRDIKVEQAFQDLNITYCELTSLLLLVSPTPTPAHVPQYPQNSRPTTNGKKPVSAITPARLASLQVDRVHDYVVRLLRGEPPLGNIQTGIPRPIAPSVYSALLPTIWALINHAALERSQGERSLLVATIEHAVKVSSSSATKRHTVDFLGRVLLLSTIPEYHGPIRIEWSSEEGENLGEWLLHLPKTLWELGSNNQASTEVILRLILRLHQRRHPLLCNEHTSTAIRTRLAPYFVIKHATRGKLPGPFAKLPPSHLRRLALDVVASLSSDSGGLGNGNAADLIASVHEAVVDVDEQAYWVSVMK</sequence>
<organism evidence="1 2">
    <name type="scientific">Cerrena zonata</name>
    <dbReference type="NCBI Taxonomy" id="2478898"/>
    <lineage>
        <taxon>Eukaryota</taxon>
        <taxon>Fungi</taxon>
        <taxon>Dikarya</taxon>
        <taxon>Basidiomycota</taxon>
        <taxon>Agaricomycotina</taxon>
        <taxon>Agaricomycetes</taxon>
        <taxon>Polyporales</taxon>
        <taxon>Cerrenaceae</taxon>
        <taxon>Cerrena</taxon>
    </lineage>
</organism>
<reference evidence="1 2" key="1">
    <citation type="submission" date="2022-09" db="EMBL/GenBank/DDBJ databases">
        <authorList>
            <person name="Palmer J.M."/>
        </authorList>
    </citation>
    <scope>NUCLEOTIDE SEQUENCE [LARGE SCALE GENOMIC DNA]</scope>
    <source>
        <strain evidence="1 2">DSM 7382</strain>
    </source>
</reference>
<dbReference type="EMBL" id="JASBNA010000002">
    <property type="protein sequence ID" value="KAK7694838.1"/>
    <property type="molecule type" value="Genomic_DNA"/>
</dbReference>
<evidence type="ECO:0000313" key="2">
    <source>
        <dbReference type="Proteomes" id="UP001385951"/>
    </source>
</evidence>
<evidence type="ECO:0000313" key="1">
    <source>
        <dbReference type="EMBL" id="KAK7694838.1"/>
    </source>
</evidence>
<keyword evidence="2" id="KW-1185">Reference proteome</keyword>
<proteinExistence type="predicted"/>
<dbReference type="Proteomes" id="UP001385951">
    <property type="component" value="Unassembled WGS sequence"/>
</dbReference>
<dbReference type="AlphaFoldDB" id="A0AAW0GNB7"/>